<dbReference type="Pfam" id="PF03401">
    <property type="entry name" value="TctC"/>
    <property type="match status" value="1"/>
</dbReference>
<dbReference type="PANTHER" id="PTHR42928">
    <property type="entry name" value="TRICARBOXYLATE-BINDING PROTEIN"/>
    <property type="match status" value="1"/>
</dbReference>
<proteinExistence type="inferred from homology"/>
<dbReference type="EMBL" id="QJJS01000004">
    <property type="protein sequence ID" value="PXW97636.1"/>
    <property type="molecule type" value="Genomic_DNA"/>
</dbReference>
<evidence type="ECO:0000256" key="2">
    <source>
        <dbReference type="SAM" id="SignalP"/>
    </source>
</evidence>
<evidence type="ECO:0000256" key="1">
    <source>
        <dbReference type="ARBA" id="ARBA00006987"/>
    </source>
</evidence>
<dbReference type="InterPro" id="IPR042100">
    <property type="entry name" value="Bug_dom1"/>
</dbReference>
<name>A0A318HDT2_9BURK</name>
<keyword evidence="2" id="KW-0732">Signal</keyword>
<sequence length="326" mass="33868">MSFHRRRVLAALGLAGLLSMGALPAAAQGFPSKPVRLIVPAGAGAAPDVVARLVADKLGSLWGQTLIVDNKPGAGGIPGMSALARSPNDGYTLGFVPAAMAIVTPLVYRNPQFSTDADLVPVATVATSPLLLVTASSTGIKSLADLSRHARAHPGQVNFAAPQPNSLPTLAGQMVSKLGQMDLFTVPYPAPPAAVTAALSGDAALTADGLPGLLPHIRSGKLRALAVTSSQRLPGFETIPTVAETYPGFEAIGWFSLFAPVGTPAAVIEQVNRDVAKVMQLPDLVARLADMGIYPRTGNVVAAREFYQGQRDTMKRFVTELGLQPQ</sequence>
<gene>
    <name evidence="3" type="ORF">C7444_104239</name>
</gene>
<organism evidence="3 4">
    <name type="scientific">Sphaerotilus hippei</name>
    <dbReference type="NCBI Taxonomy" id="744406"/>
    <lineage>
        <taxon>Bacteria</taxon>
        <taxon>Pseudomonadati</taxon>
        <taxon>Pseudomonadota</taxon>
        <taxon>Betaproteobacteria</taxon>
        <taxon>Burkholderiales</taxon>
        <taxon>Sphaerotilaceae</taxon>
        <taxon>Sphaerotilus</taxon>
    </lineage>
</organism>
<dbReference type="PIRSF" id="PIRSF017082">
    <property type="entry name" value="YflP"/>
    <property type="match status" value="1"/>
</dbReference>
<feature type="signal peptide" evidence="2">
    <location>
        <begin position="1"/>
        <end position="27"/>
    </location>
</feature>
<comment type="similarity">
    <text evidence="1">Belongs to the UPF0065 (bug) family.</text>
</comment>
<comment type="caution">
    <text evidence="3">The sequence shown here is derived from an EMBL/GenBank/DDBJ whole genome shotgun (WGS) entry which is preliminary data.</text>
</comment>
<keyword evidence="3" id="KW-0675">Receptor</keyword>
<dbReference type="InterPro" id="IPR006311">
    <property type="entry name" value="TAT_signal"/>
</dbReference>
<accession>A0A318HDT2</accession>
<dbReference type="InterPro" id="IPR005064">
    <property type="entry name" value="BUG"/>
</dbReference>
<dbReference type="Gene3D" id="3.40.190.10">
    <property type="entry name" value="Periplasmic binding protein-like II"/>
    <property type="match status" value="1"/>
</dbReference>
<dbReference type="PROSITE" id="PS51318">
    <property type="entry name" value="TAT"/>
    <property type="match status" value="1"/>
</dbReference>
<evidence type="ECO:0000313" key="3">
    <source>
        <dbReference type="EMBL" id="PXW97636.1"/>
    </source>
</evidence>
<dbReference type="CDD" id="cd07012">
    <property type="entry name" value="PBP2_Bug_TTT"/>
    <property type="match status" value="1"/>
</dbReference>
<dbReference type="PANTHER" id="PTHR42928:SF5">
    <property type="entry name" value="BLR1237 PROTEIN"/>
    <property type="match status" value="1"/>
</dbReference>
<dbReference type="Gene3D" id="3.40.190.150">
    <property type="entry name" value="Bordetella uptake gene, domain 1"/>
    <property type="match status" value="1"/>
</dbReference>
<reference evidence="3 4" key="1">
    <citation type="submission" date="2018-05" db="EMBL/GenBank/DDBJ databases">
        <title>Genomic Encyclopedia of Type Strains, Phase IV (KMG-IV): sequencing the most valuable type-strain genomes for metagenomic binning, comparative biology and taxonomic classification.</title>
        <authorList>
            <person name="Goeker M."/>
        </authorList>
    </citation>
    <scope>NUCLEOTIDE SEQUENCE [LARGE SCALE GENOMIC DNA]</scope>
    <source>
        <strain evidence="3 4">DSM 566</strain>
    </source>
</reference>
<dbReference type="RefSeq" id="WP_110400017.1">
    <property type="nucleotide sequence ID" value="NZ_QJJS01000004.1"/>
</dbReference>
<protein>
    <submittedName>
        <fullName evidence="3">Tripartite-type tricarboxylate transporter receptor subunit TctC</fullName>
    </submittedName>
</protein>
<dbReference type="AlphaFoldDB" id="A0A318HDT2"/>
<dbReference type="Proteomes" id="UP000247811">
    <property type="component" value="Unassembled WGS sequence"/>
</dbReference>
<evidence type="ECO:0000313" key="4">
    <source>
        <dbReference type="Proteomes" id="UP000247811"/>
    </source>
</evidence>
<feature type="chain" id="PRO_5016253199" evidence="2">
    <location>
        <begin position="28"/>
        <end position="326"/>
    </location>
</feature>
<dbReference type="SUPFAM" id="SSF53850">
    <property type="entry name" value="Periplasmic binding protein-like II"/>
    <property type="match status" value="1"/>
</dbReference>
<dbReference type="OrthoDB" id="8954401at2"/>
<keyword evidence="4" id="KW-1185">Reference proteome</keyword>